<dbReference type="InterPro" id="IPR008145">
    <property type="entry name" value="GK/Ca_channel_bsu"/>
</dbReference>
<keyword evidence="5 11" id="KW-0808">Transferase</keyword>
<evidence type="ECO:0000256" key="4">
    <source>
        <dbReference type="ARBA" id="ARBA00016296"/>
    </source>
</evidence>
<organism evidence="13 14">
    <name type="scientific">Butyricicoccus porcorum</name>
    <dbReference type="NCBI Taxonomy" id="1945634"/>
    <lineage>
        <taxon>Bacteria</taxon>
        <taxon>Bacillati</taxon>
        <taxon>Bacillota</taxon>
        <taxon>Clostridia</taxon>
        <taxon>Eubacteriales</taxon>
        <taxon>Butyricicoccaceae</taxon>
        <taxon>Butyricicoccus</taxon>
    </lineage>
</organism>
<keyword evidence="6 11" id="KW-0547">Nucleotide-binding</keyword>
<dbReference type="RefSeq" id="WP_087017308.1">
    <property type="nucleotide sequence ID" value="NZ_CP178353.1"/>
</dbReference>
<dbReference type="InterPro" id="IPR008144">
    <property type="entry name" value="Guanylate_kin-like_dom"/>
</dbReference>
<keyword evidence="8 11" id="KW-0067">ATP-binding</keyword>
<evidence type="ECO:0000256" key="6">
    <source>
        <dbReference type="ARBA" id="ARBA00022741"/>
    </source>
</evidence>
<dbReference type="PROSITE" id="PS50052">
    <property type="entry name" value="GUANYLATE_KINASE_2"/>
    <property type="match status" value="1"/>
</dbReference>
<evidence type="ECO:0000256" key="7">
    <source>
        <dbReference type="ARBA" id="ARBA00022777"/>
    </source>
</evidence>
<dbReference type="SMART" id="SM00072">
    <property type="entry name" value="GuKc"/>
    <property type="match status" value="1"/>
</dbReference>
<dbReference type="InterPro" id="IPR027417">
    <property type="entry name" value="P-loop_NTPase"/>
</dbReference>
<evidence type="ECO:0000256" key="8">
    <source>
        <dbReference type="ARBA" id="ARBA00022840"/>
    </source>
</evidence>
<dbReference type="CDD" id="cd00071">
    <property type="entry name" value="GMPK"/>
    <property type="match status" value="1"/>
</dbReference>
<dbReference type="PANTHER" id="PTHR23117">
    <property type="entry name" value="GUANYLATE KINASE-RELATED"/>
    <property type="match status" value="1"/>
</dbReference>
<dbReference type="InterPro" id="IPR020590">
    <property type="entry name" value="Guanylate_kinase_CS"/>
</dbReference>
<comment type="caution">
    <text evidence="13">The sequence shown here is derived from an EMBL/GenBank/DDBJ whole genome shotgun (WGS) entry which is preliminary data.</text>
</comment>
<dbReference type="GO" id="GO:0005829">
    <property type="term" value="C:cytosol"/>
    <property type="evidence" value="ECO:0007669"/>
    <property type="project" value="TreeGrafter"/>
</dbReference>
<comment type="catalytic activity">
    <reaction evidence="10 11">
        <text>GMP + ATP = GDP + ADP</text>
        <dbReference type="Rhea" id="RHEA:20780"/>
        <dbReference type="ChEBI" id="CHEBI:30616"/>
        <dbReference type="ChEBI" id="CHEBI:58115"/>
        <dbReference type="ChEBI" id="CHEBI:58189"/>
        <dbReference type="ChEBI" id="CHEBI:456216"/>
        <dbReference type="EC" id="2.7.4.8"/>
    </reaction>
</comment>
<dbReference type="GO" id="GO:0005524">
    <property type="term" value="F:ATP binding"/>
    <property type="evidence" value="ECO:0007669"/>
    <property type="project" value="UniProtKB-UniRule"/>
</dbReference>
<accession>A0A252F6K2</accession>
<dbReference type="OrthoDB" id="9808150at2"/>
<feature type="binding site" evidence="11">
    <location>
        <begin position="12"/>
        <end position="19"/>
    </location>
    <ligand>
        <name>ATP</name>
        <dbReference type="ChEBI" id="CHEBI:30616"/>
    </ligand>
</feature>
<dbReference type="Gene3D" id="3.30.63.10">
    <property type="entry name" value="Guanylate Kinase phosphate binding domain"/>
    <property type="match status" value="1"/>
</dbReference>
<protein>
    <recommendedName>
        <fullName evidence="4 11">Guanylate kinase</fullName>
        <ecNumber evidence="3 11">2.7.4.8</ecNumber>
    </recommendedName>
    <alternativeName>
        <fullName evidence="9 11">GMP kinase</fullName>
    </alternativeName>
</protein>
<evidence type="ECO:0000256" key="1">
    <source>
        <dbReference type="ARBA" id="ARBA00003531"/>
    </source>
</evidence>
<comment type="function">
    <text evidence="1 11">Essential for recycling GMP and indirectly, cGMP.</text>
</comment>
<dbReference type="InterPro" id="IPR017665">
    <property type="entry name" value="Guanylate_kinase"/>
</dbReference>
<evidence type="ECO:0000256" key="2">
    <source>
        <dbReference type="ARBA" id="ARBA00005790"/>
    </source>
</evidence>
<dbReference type="GO" id="GO:0004385">
    <property type="term" value="F:GMP kinase activity"/>
    <property type="evidence" value="ECO:0007669"/>
    <property type="project" value="UniProtKB-UniRule"/>
</dbReference>
<evidence type="ECO:0000256" key="3">
    <source>
        <dbReference type="ARBA" id="ARBA00012961"/>
    </source>
</evidence>
<evidence type="ECO:0000256" key="10">
    <source>
        <dbReference type="ARBA" id="ARBA00048594"/>
    </source>
</evidence>
<evidence type="ECO:0000313" key="13">
    <source>
        <dbReference type="EMBL" id="OUM21403.1"/>
    </source>
</evidence>
<dbReference type="EC" id="2.7.4.8" evidence="3 11"/>
<reference evidence="13 14" key="1">
    <citation type="submission" date="2017-05" db="EMBL/GenBank/DDBJ databases">
        <title>Butyricicoccus porcorum sp. nov. a butyrate-producing bacterium from the swine intestinal tract.</title>
        <authorList>
            <person name="Trachsel J."/>
            <person name="Humphrey S."/>
            <person name="Allen H.K."/>
        </authorList>
    </citation>
    <scope>NUCLEOTIDE SEQUENCE [LARGE SCALE GENOMIC DNA]</scope>
    <source>
        <strain evidence="13">BB10</strain>
    </source>
</reference>
<comment type="subcellular location">
    <subcellularLocation>
        <location evidence="11">Cytoplasm</location>
    </subcellularLocation>
</comment>
<evidence type="ECO:0000256" key="11">
    <source>
        <dbReference type="HAMAP-Rule" id="MF_00328"/>
    </source>
</evidence>
<evidence type="ECO:0000256" key="9">
    <source>
        <dbReference type="ARBA" id="ARBA00030128"/>
    </source>
</evidence>
<proteinExistence type="inferred from homology"/>
<feature type="domain" description="Guanylate kinase-like" evidence="12">
    <location>
        <begin position="5"/>
        <end position="182"/>
    </location>
</feature>
<sequence>MSKQGILFVLTGPSGVGKGTVLAEVCKQKELYLSTSATTREPRPGEQDGVQYYFLTREQFEQKVAENGFLEHAEFSGNCYGTPAEPVDAQLDAGHDVMLEIEVQGAMQVHQMRPDAVRIFIAPPSFAELERRLTGRGTEDADAVRRRLETAKHELTLAKEFDYIVVNNTVEQATADVLAILRAENCRAAQVEIK</sequence>
<dbReference type="AlphaFoldDB" id="A0A252F6K2"/>
<keyword evidence="14" id="KW-1185">Reference proteome</keyword>
<evidence type="ECO:0000259" key="12">
    <source>
        <dbReference type="PROSITE" id="PS50052"/>
    </source>
</evidence>
<gene>
    <name evidence="11" type="primary">gmk</name>
    <name evidence="13" type="ORF">CBW42_02185</name>
</gene>
<dbReference type="Pfam" id="PF00625">
    <property type="entry name" value="Guanylate_kin"/>
    <property type="match status" value="1"/>
</dbReference>
<dbReference type="NCBIfam" id="TIGR03263">
    <property type="entry name" value="guanyl_kin"/>
    <property type="match status" value="1"/>
</dbReference>
<comment type="similarity">
    <text evidence="2 11">Belongs to the guanylate kinase family.</text>
</comment>
<keyword evidence="11" id="KW-0963">Cytoplasm</keyword>
<keyword evidence="7 11" id="KW-0418">Kinase</keyword>
<dbReference type="Gene3D" id="3.40.50.300">
    <property type="entry name" value="P-loop containing nucleotide triphosphate hydrolases"/>
    <property type="match status" value="1"/>
</dbReference>
<dbReference type="EMBL" id="NHOC01000002">
    <property type="protein sequence ID" value="OUM21403.1"/>
    <property type="molecule type" value="Genomic_DNA"/>
</dbReference>
<dbReference type="SUPFAM" id="SSF52540">
    <property type="entry name" value="P-loop containing nucleoside triphosphate hydrolases"/>
    <property type="match status" value="1"/>
</dbReference>
<dbReference type="PANTHER" id="PTHR23117:SF13">
    <property type="entry name" value="GUANYLATE KINASE"/>
    <property type="match status" value="1"/>
</dbReference>
<dbReference type="HAMAP" id="MF_00328">
    <property type="entry name" value="Guanylate_kinase"/>
    <property type="match status" value="1"/>
</dbReference>
<name>A0A252F6K2_9FIRM</name>
<dbReference type="Proteomes" id="UP000194903">
    <property type="component" value="Unassembled WGS sequence"/>
</dbReference>
<evidence type="ECO:0000256" key="5">
    <source>
        <dbReference type="ARBA" id="ARBA00022679"/>
    </source>
</evidence>
<dbReference type="FunFam" id="3.30.63.10:FF:000002">
    <property type="entry name" value="Guanylate kinase 1"/>
    <property type="match status" value="1"/>
</dbReference>
<evidence type="ECO:0000313" key="14">
    <source>
        <dbReference type="Proteomes" id="UP000194903"/>
    </source>
</evidence>
<dbReference type="PROSITE" id="PS00856">
    <property type="entry name" value="GUANYLATE_KINASE_1"/>
    <property type="match status" value="1"/>
</dbReference>